<dbReference type="EMBL" id="NQIK02000002">
    <property type="protein sequence ID" value="KAF7575014.1"/>
    <property type="molecule type" value="Genomic_DNA"/>
</dbReference>
<evidence type="ECO:0000313" key="2">
    <source>
        <dbReference type="EMBL" id="KAF7575014.1"/>
    </source>
</evidence>
<reference evidence="2 4" key="1">
    <citation type="journal article" date="2018" name="BMC Genomics">
        <title>Comparative genomics of the wheat fungal pathogen Pyrenophora tritici-repentis reveals chromosomal variations and genome plasticity.</title>
        <authorList>
            <person name="Moolhuijzen P."/>
            <person name="See P.T."/>
            <person name="Hane J.K."/>
            <person name="Shi G."/>
            <person name="Liu Z."/>
            <person name="Oliver R.P."/>
            <person name="Moffat C.S."/>
        </authorList>
    </citation>
    <scope>NUCLEOTIDE SEQUENCE [LARGE SCALE GENOMIC DNA]</scope>
    <source>
        <strain evidence="2">M4</strain>
    </source>
</reference>
<dbReference type="Proteomes" id="UP000249757">
    <property type="component" value="Unassembled WGS sequence"/>
</dbReference>
<feature type="signal peptide" evidence="1">
    <location>
        <begin position="1"/>
        <end position="32"/>
    </location>
</feature>
<reference evidence="5" key="4">
    <citation type="journal article" date="2022" name="Microb. Genom.">
        <title>A global pangenome for the wheat fungal pathogen Pyrenophora tritici-repentis and prediction of effector protein structural homology.</title>
        <authorList>
            <person name="Moolhuijzen P.M."/>
            <person name="See P.T."/>
            <person name="Shi G."/>
            <person name="Powell H.R."/>
            <person name="Cockram J."/>
            <person name="Jorgensen L.N."/>
            <person name="Benslimane H."/>
            <person name="Strelkov S.E."/>
            <person name="Turner J."/>
            <person name="Liu Z."/>
            <person name="Moffat C.S."/>
        </authorList>
    </citation>
    <scope>NUCLEOTIDE SEQUENCE [LARGE SCALE GENOMIC DNA]</scope>
</reference>
<dbReference type="Proteomes" id="UP000245464">
    <property type="component" value="Chromosome 2"/>
</dbReference>
<gene>
    <name evidence="3" type="ORF">Ptr86124_002196</name>
    <name evidence="2" type="ORF">PtrM4_066380</name>
</gene>
<dbReference type="EMBL" id="NRDI02000002">
    <property type="protein sequence ID" value="KAI1519068.1"/>
    <property type="molecule type" value="Genomic_DNA"/>
</dbReference>
<dbReference type="OrthoDB" id="3679110at2759"/>
<comment type="caution">
    <text evidence="2">The sequence shown here is derived from an EMBL/GenBank/DDBJ whole genome shotgun (WGS) entry which is preliminary data.</text>
</comment>
<reference evidence="3" key="3">
    <citation type="journal article" date="2022" name="bioRxiv">
        <title>A global pangenome for the wheat fungal pathogen Pyrenophora tritici-repentis and prediction of effector protein structural homology.</title>
        <authorList>
            <person name="Moolhuijzen P."/>
            <person name="See P.T."/>
            <person name="Shi G."/>
            <person name="Powell H.R."/>
            <person name="Cockram J."/>
            <person name="Jorgensen L.N."/>
            <person name="Benslimane H."/>
            <person name="Strelkov S.E."/>
            <person name="Turner J."/>
            <person name="Liu Z."/>
            <person name="Moffat C.S."/>
        </authorList>
    </citation>
    <scope>NUCLEOTIDE SEQUENCE</scope>
    <source>
        <strain evidence="3">86-124</strain>
    </source>
</reference>
<evidence type="ECO:0000256" key="1">
    <source>
        <dbReference type="SAM" id="SignalP"/>
    </source>
</evidence>
<evidence type="ECO:0000313" key="3">
    <source>
        <dbReference type="EMBL" id="KAI1519068.1"/>
    </source>
</evidence>
<organism evidence="2 4">
    <name type="scientific">Pyrenophora tritici-repentis</name>
    <dbReference type="NCBI Taxonomy" id="45151"/>
    <lineage>
        <taxon>Eukaryota</taxon>
        <taxon>Fungi</taxon>
        <taxon>Dikarya</taxon>
        <taxon>Ascomycota</taxon>
        <taxon>Pezizomycotina</taxon>
        <taxon>Dothideomycetes</taxon>
        <taxon>Pleosporomycetidae</taxon>
        <taxon>Pleosporales</taxon>
        <taxon>Pleosporineae</taxon>
        <taxon>Pleosporaceae</taxon>
        <taxon>Pyrenophora</taxon>
    </lineage>
</organism>
<name>A0A2W1HQZ6_9PLEO</name>
<dbReference type="OMA" id="INDGHGE"/>
<accession>A0A2W1HQZ6</accession>
<evidence type="ECO:0000313" key="5">
    <source>
        <dbReference type="Proteomes" id="UP000249757"/>
    </source>
</evidence>
<feature type="chain" id="PRO_5042701345" evidence="1">
    <location>
        <begin position="33"/>
        <end position="260"/>
    </location>
</feature>
<keyword evidence="5" id="KW-1185">Reference proteome</keyword>
<protein>
    <submittedName>
        <fullName evidence="2">Uncharacterized protein</fullName>
    </submittedName>
</protein>
<dbReference type="AlphaFoldDB" id="A0A2W1HQZ6"/>
<proteinExistence type="predicted"/>
<keyword evidence="1" id="KW-0732">Signal</keyword>
<sequence length="260" mass="30551">MTVMSATLPQRPLSLREVLLVHFLVFQEAVLALPIYEFDFTGPLSGYSPYPVYEYQLRPNQDRVPVDIRQFHNDEVYRAIVMRLNCDNFCVRMERFVQSNIQRLLSTTISVSRIVFMANSRFRTTSLAGLRQEEMHSCLLVTEDNREMILDGTIDQYGLNWRTSWLLTREEAMDSHMGYIVPRSDKEWEEIRESLLTSGLDYGYWAEGGVIDRRVKDLFRGLDWESLRGLSETEVEFSIRDIARRRFFSAFEEAKFKAQL</sequence>
<reference evidence="3" key="2">
    <citation type="submission" date="2021-05" db="EMBL/GenBank/DDBJ databases">
        <authorList>
            <person name="Moolhuijzen P.M."/>
            <person name="Moffat C.S."/>
        </authorList>
    </citation>
    <scope>NUCLEOTIDE SEQUENCE</scope>
    <source>
        <strain evidence="3">86-124</strain>
    </source>
</reference>
<evidence type="ECO:0000313" key="4">
    <source>
        <dbReference type="Proteomes" id="UP000245464"/>
    </source>
</evidence>